<evidence type="ECO:0000313" key="3">
    <source>
        <dbReference type="EMBL" id="MCY0964018.1"/>
    </source>
</evidence>
<feature type="compositionally biased region" description="Low complexity" evidence="1">
    <location>
        <begin position="160"/>
        <end position="175"/>
    </location>
</feature>
<dbReference type="AlphaFoldDB" id="A0A9X3EK04"/>
<comment type="caution">
    <text evidence="3">The sequence shown here is derived from an EMBL/GenBank/DDBJ whole genome shotgun (WGS) entry which is preliminary data.</text>
</comment>
<accession>A0A9X3EK04</accession>
<feature type="region of interest" description="Disordered" evidence="1">
    <location>
        <begin position="156"/>
        <end position="176"/>
    </location>
</feature>
<evidence type="ECO:0000256" key="1">
    <source>
        <dbReference type="SAM" id="MobiDB-lite"/>
    </source>
</evidence>
<name>A0A9X3EK04_9GAMM</name>
<feature type="domain" description="BLUF" evidence="2">
    <location>
        <begin position="4"/>
        <end position="98"/>
    </location>
</feature>
<proteinExistence type="predicted"/>
<dbReference type="GO" id="GO:0071949">
    <property type="term" value="F:FAD binding"/>
    <property type="evidence" value="ECO:0007669"/>
    <property type="project" value="InterPro"/>
</dbReference>
<evidence type="ECO:0000259" key="2">
    <source>
        <dbReference type="PROSITE" id="PS50925"/>
    </source>
</evidence>
<protein>
    <submittedName>
        <fullName evidence="3">BLUF domain-containing protein</fullName>
    </submittedName>
</protein>
<dbReference type="PROSITE" id="PS50925">
    <property type="entry name" value="BLUF"/>
    <property type="match status" value="1"/>
</dbReference>
<reference evidence="3" key="1">
    <citation type="submission" date="2022-11" db="EMBL/GenBank/DDBJ databases">
        <title>Parathalassolutuus dongxingensis gen. nov., sp. nov., a novel member of family Oceanospirillaceae isolated from a coastal shrimp pond in Guangxi, China.</title>
        <authorList>
            <person name="Chen H."/>
        </authorList>
    </citation>
    <scope>NUCLEOTIDE SEQUENCE</scope>
    <source>
        <strain evidence="3">G-43</strain>
    </source>
</reference>
<dbReference type="RefSeq" id="WP_283172237.1">
    <property type="nucleotide sequence ID" value="NZ_JAPNOA010000009.1"/>
</dbReference>
<dbReference type="Pfam" id="PF04940">
    <property type="entry name" value="BLUF"/>
    <property type="match status" value="1"/>
</dbReference>
<dbReference type="InterPro" id="IPR036046">
    <property type="entry name" value="Acylphosphatase-like_dom_sf"/>
</dbReference>
<sequence>MSTLYRLVYASQSNALKEGAIDPVVGSILMQSRRNNTRLGIGGVLFYGDGFFFQCLEGEKDVVEATYQKICLDSRHRFPTILKQGPASSRLFEDWSMKFVPAEKEVREFLRQQDMPVFNPFRFSERMVDELVMFFHQLRMPMNFDLPGIREEPVDRPQVAAQPASSSQGSTQSGGVFKRVLSGLGLRKSA</sequence>
<dbReference type="Proteomes" id="UP001150830">
    <property type="component" value="Unassembled WGS sequence"/>
</dbReference>
<dbReference type="InterPro" id="IPR007024">
    <property type="entry name" value="BLUF_domain"/>
</dbReference>
<dbReference type="GO" id="GO:0009882">
    <property type="term" value="F:blue light photoreceptor activity"/>
    <property type="evidence" value="ECO:0007669"/>
    <property type="project" value="InterPro"/>
</dbReference>
<dbReference type="SUPFAM" id="SSF54975">
    <property type="entry name" value="Acylphosphatase/BLUF domain-like"/>
    <property type="match status" value="1"/>
</dbReference>
<evidence type="ECO:0000313" key="4">
    <source>
        <dbReference type="Proteomes" id="UP001150830"/>
    </source>
</evidence>
<dbReference type="Gene3D" id="3.30.70.100">
    <property type="match status" value="1"/>
</dbReference>
<dbReference type="SMART" id="SM01034">
    <property type="entry name" value="BLUF"/>
    <property type="match status" value="1"/>
</dbReference>
<dbReference type="EMBL" id="JAPNOA010000009">
    <property type="protein sequence ID" value="MCY0964018.1"/>
    <property type="molecule type" value="Genomic_DNA"/>
</dbReference>
<keyword evidence="4" id="KW-1185">Reference proteome</keyword>
<gene>
    <name evidence="3" type="ORF">OUO13_02355</name>
</gene>
<organism evidence="3 4">
    <name type="scientific">Parathalassolituus penaei</name>
    <dbReference type="NCBI Taxonomy" id="2997323"/>
    <lineage>
        <taxon>Bacteria</taxon>
        <taxon>Pseudomonadati</taxon>
        <taxon>Pseudomonadota</taxon>
        <taxon>Gammaproteobacteria</taxon>
        <taxon>Oceanospirillales</taxon>
        <taxon>Oceanospirillaceae</taxon>
        <taxon>Parathalassolituus</taxon>
    </lineage>
</organism>